<dbReference type="InterPro" id="IPR000477">
    <property type="entry name" value="RT_dom"/>
</dbReference>
<dbReference type="AlphaFoldDB" id="A0A9P6KYC8"/>
<dbReference type="Gene3D" id="3.10.10.10">
    <property type="entry name" value="HIV Type 1 Reverse Transcriptase, subunit A, domain 1"/>
    <property type="match status" value="1"/>
</dbReference>
<dbReference type="CDD" id="cd01647">
    <property type="entry name" value="RT_LTR"/>
    <property type="match status" value="1"/>
</dbReference>
<sequence>MSKPSRIAQAIEGKVEEEVNRLLKYEYIVPSTSTWLNKARLVIKSNGSISLTANFMELNSHVLLDKYSLPDMMEMLYKLNDKIYKTKIDLKDGFYQIPLNPKDRYKTAFGIKNRLFEWTKMPMGFKNSPAVFQRFMDQVLGDEIGKSCFVYVDDILIFGQTERNMMRQ</sequence>
<dbReference type="SUPFAM" id="SSF56672">
    <property type="entry name" value="DNA/RNA polymerases"/>
    <property type="match status" value="1"/>
</dbReference>
<protein>
    <submittedName>
        <fullName evidence="2">Retrovirus-related Pol polyprotein from transposon opus</fullName>
    </submittedName>
</protein>
<dbReference type="PANTHER" id="PTHR33064">
    <property type="entry name" value="POL PROTEIN"/>
    <property type="match status" value="1"/>
</dbReference>
<dbReference type="InterPro" id="IPR043128">
    <property type="entry name" value="Rev_trsase/Diguanyl_cyclase"/>
</dbReference>
<dbReference type="Proteomes" id="UP000740883">
    <property type="component" value="Unassembled WGS sequence"/>
</dbReference>
<dbReference type="OrthoDB" id="3250101at2759"/>
<organism evidence="2 3">
    <name type="scientific">Nosema granulosis</name>
    <dbReference type="NCBI Taxonomy" id="83296"/>
    <lineage>
        <taxon>Eukaryota</taxon>
        <taxon>Fungi</taxon>
        <taxon>Fungi incertae sedis</taxon>
        <taxon>Microsporidia</taxon>
        <taxon>Nosematidae</taxon>
        <taxon>Nosema</taxon>
    </lineage>
</organism>
<feature type="domain" description="Reverse transcriptase" evidence="1">
    <location>
        <begin position="1"/>
        <end position="168"/>
    </location>
</feature>
<dbReference type="InterPro" id="IPR051320">
    <property type="entry name" value="Viral_Replic_Matur_Polypro"/>
</dbReference>
<gene>
    <name evidence="2" type="primary">pol_146</name>
    <name evidence="2" type="ORF">NGRA_2711</name>
</gene>
<dbReference type="PANTHER" id="PTHR33064:SF37">
    <property type="entry name" value="RIBONUCLEASE H"/>
    <property type="match status" value="1"/>
</dbReference>
<evidence type="ECO:0000259" key="1">
    <source>
        <dbReference type="PROSITE" id="PS50878"/>
    </source>
</evidence>
<proteinExistence type="predicted"/>
<comment type="caution">
    <text evidence="2">The sequence shown here is derived from an EMBL/GenBank/DDBJ whole genome shotgun (WGS) entry which is preliminary data.</text>
</comment>
<reference evidence="2 3" key="1">
    <citation type="journal article" date="2020" name="Genome Biol. Evol.">
        <title>Comparative genomics of strictly vertically transmitted, feminizing microsporidia endosymbionts of amphipod crustaceans.</title>
        <authorList>
            <person name="Cormier A."/>
            <person name="Chebbi M.A."/>
            <person name="Giraud I."/>
            <person name="Wattier R."/>
            <person name="Teixeira M."/>
            <person name="Gilbert C."/>
            <person name="Rigaud T."/>
            <person name="Cordaux R."/>
        </authorList>
    </citation>
    <scope>NUCLEOTIDE SEQUENCE [LARGE SCALE GENOMIC DNA]</scope>
    <source>
        <strain evidence="2 3">Ou3-Ou53</strain>
    </source>
</reference>
<name>A0A9P6KYC8_9MICR</name>
<dbReference type="EMBL" id="SBJO01000358">
    <property type="protein sequence ID" value="KAF9761339.1"/>
    <property type="molecule type" value="Genomic_DNA"/>
</dbReference>
<dbReference type="Gene3D" id="3.30.70.270">
    <property type="match status" value="1"/>
</dbReference>
<dbReference type="InterPro" id="IPR043502">
    <property type="entry name" value="DNA/RNA_pol_sf"/>
</dbReference>
<accession>A0A9P6KYC8</accession>
<evidence type="ECO:0000313" key="2">
    <source>
        <dbReference type="EMBL" id="KAF9761339.1"/>
    </source>
</evidence>
<dbReference type="Pfam" id="PF00078">
    <property type="entry name" value="RVT_1"/>
    <property type="match status" value="1"/>
</dbReference>
<keyword evidence="3" id="KW-1185">Reference proteome</keyword>
<evidence type="ECO:0000313" key="3">
    <source>
        <dbReference type="Proteomes" id="UP000740883"/>
    </source>
</evidence>
<dbReference type="PROSITE" id="PS50878">
    <property type="entry name" value="RT_POL"/>
    <property type="match status" value="1"/>
</dbReference>